<keyword evidence="10" id="KW-0456">Lyase</keyword>
<dbReference type="PROSITE" id="PS00691">
    <property type="entry name" value="DNA_PHOTOLYASES_1_2"/>
    <property type="match status" value="1"/>
</dbReference>
<keyword evidence="3 5" id="KW-0274">FAD</keyword>
<feature type="site" description="Electron transfer via tryptophanyl radical" evidence="6">
    <location>
        <position position="303"/>
    </location>
</feature>
<dbReference type="GO" id="GO:0003677">
    <property type="term" value="F:DNA binding"/>
    <property type="evidence" value="ECO:0007669"/>
    <property type="project" value="TreeGrafter"/>
</dbReference>
<dbReference type="Pfam" id="PF00875">
    <property type="entry name" value="DNA_photolyase"/>
    <property type="match status" value="1"/>
</dbReference>
<keyword evidence="11" id="KW-1185">Reference proteome</keyword>
<dbReference type="GO" id="GO:0009416">
    <property type="term" value="P:response to light stimulus"/>
    <property type="evidence" value="ECO:0007669"/>
    <property type="project" value="TreeGrafter"/>
</dbReference>
<dbReference type="GO" id="GO:0006139">
    <property type="term" value="P:nucleobase-containing compound metabolic process"/>
    <property type="evidence" value="ECO:0007669"/>
    <property type="project" value="UniProtKB-ARBA"/>
</dbReference>
<comment type="cofactor">
    <cofactor evidence="1">
        <name>(6R)-5,10-methylene-5,6,7,8-tetrahydrofolate</name>
        <dbReference type="ChEBI" id="CHEBI:15636"/>
    </cofactor>
</comment>
<dbReference type="Gene3D" id="1.25.40.80">
    <property type="match status" value="1"/>
</dbReference>
<feature type="domain" description="Photolyase/cryptochrome alpha/beta" evidence="9">
    <location>
        <begin position="3"/>
        <end position="129"/>
    </location>
</feature>
<evidence type="ECO:0000256" key="4">
    <source>
        <dbReference type="ARBA" id="ARBA00022991"/>
    </source>
</evidence>
<dbReference type="RefSeq" id="WP_052880950.1">
    <property type="nucleotide sequence ID" value="NZ_CP010904.1"/>
</dbReference>
<dbReference type="InterPro" id="IPR005101">
    <property type="entry name" value="Cryptochr/Photolyase_FAD-bd"/>
</dbReference>
<reference evidence="11" key="1">
    <citation type="submission" date="2015-02" db="EMBL/GenBank/DDBJ databases">
        <title>Description and complete genome sequence of the first cultured representative of the subdivision 5 of the Verrucomicrobia phylum.</title>
        <authorList>
            <person name="Spring S."/>
            <person name="Bunk B."/>
            <person name="Sproer C."/>
            <person name="Klenk H.-P."/>
        </authorList>
    </citation>
    <scope>NUCLEOTIDE SEQUENCE [LARGE SCALE GENOMIC DNA]</scope>
    <source>
        <strain evidence="11">L21-Fru-AB</strain>
    </source>
</reference>
<comment type="cofactor">
    <cofactor evidence="5">
        <name>FAD</name>
        <dbReference type="ChEBI" id="CHEBI:57692"/>
    </cofactor>
    <text evidence="5">Binds 1 FAD per subunit.</text>
</comment>
<sequence>MSDGAIFIFRRDLRIDDNPGLRAAAETGTVLPVFLVDDPYSSPEGRAGAWWLPRSLESLRGALRQRHSDLFILEGDPAEALIRAAQTTGLTRVFRNRSYDPGSEAFDGRMEEALRPAGLEVRAFPGDLIYEPWRPSTKQGNPYQVFTPFWRHCERELEPAPACDAAHTGWRLPEKRPSSAEPGATGDPGAPSEYWTPGERGAQARVDTLLDDVLAVYAEDRDRPDRAGTSRLSPHLHFGEISPRRVRESVLDAMQGHAQKGVIRGAEAFLRELGWREFGYHLIYHFPHTAGKPLKEKYADFPWRRDKRALQAWKEGRTGVPIVDAGMRELLATGWMHNRLRMIVASFLVKDLLLPWQEGAAWFRDRLVDADPASNTLGWQWAAGCGADAAPYFRIFNPARQAERFDPDGRYVRRWLGGVEDYPSSPIVDHAAARDRALEAFNAIKG</sequence>
<dbReference type="PANTHER" id="PTHR11455:SF9">
    <property type="entry name" value="CRYPTOCHROME CIRCADIAN CLOCK 5 ISOFORM X1"/>
    <property type="match status" value="1"/>
</dbReference>
<dbReference type="EMBL" id="CP010904">
    <property type="protein sequence ID" value="AKJ63524.1"/>
    <property type="molecule type" value="Genomic_DNA"/>
</dbReference>
<evidence type="ECO:0000259" key="9">
    <source>
        <dbReference type="PROSITE" id="PS51645"/>
    </source>
</evidence>
<feature type="binding site" evidence="5">
    <location>
        <begin position="229"/>
        <end position="233"/>
    </location>
    <ligand>
        <name>FAD</name>
        <dbReference type="ChEBI" id="CHEBI:57692"/>
    </ligand>
</feature>
<dbReference type="InterPro" id="IPR036155">
    <property type="entry name" value="Crypto/Photolyase_N_sf"/>
</dbReference>
<dbReference type="OrthoDB" id="9772484at2"/>
<dbReference type="STRING" id="1307763.L21SP4_00241"/>
<feature type="binding site" evidence="5">
    <location>
        <position position="217"/>
    </location>
    <ligand>
        <name>FAD</name>
        <dbReference type="ChEBI" id="CHEBI:57692"/>
    </ligand>
</feature>
<organism evidence="10 11">
    <name type="scientific">Kiritimatiella glycovorans</name>
    <dbReference type="NCBI Taxonomy" id="1307763"/>
    <lineage>
        <taxon>Bacteria</taxon>
        <taxon>Pseudomonadati</taxon>
        <taxon>Kiritimatiellota</taxon>
        <taxon>Kiritimatiellia</taxon>
        <taxon>Kiritimatiellales</taxon>
        <taxon>Kiritimatiellaceae</taxon>
        <taxon>Kiritimatiella</taxon>
    </lineage>
</organism>
<evidence type="ECO:0000256" key="2">
    <source>
        <dbReference type="ARBA" id="ARBA00022630"/>
    </source>
</evidence>
<evidence type="ECO:0000256" key="8">
    <source>
        <dbReference type="SAM" id="MobiDB-lite"/>
    </source>
</evidence>
<gene>
    <name evidence="10" type="primary">phrA</name>
    <name evidence="10" type="ORF">L21SP4_00241</name>
</gene>
<reference evidence="10 11" key="2">
    <citation type="journal article" date="2016" name="ISME J.">
        <title>Characterization of the first cultured representative of Verrucomicrobia subdivision 5 indicates the proposal of a novel phylum.</title>
        <authorList>
            <person name="Spring S."/>
            <person name="Bunk B."/>
            <person name="Sproer C."/>
            <person name="Schumann P."/>
            <person name="Rohde M."/>
            <person name="Tindall B.J."/>
            <person name="Klenk H.P."/>
        </authorList>
    </citation>
    <scope>NUCLEOTIDE SEQUENCE [LARGE SCALE GENOMIC DNA]</scope>
    <source>
        <strain evidence="10 11">L21-Fru-AB</strain>
    </source>
</reference>
<dbReference type="GO" id="GO:0006950">
    <property type="term" value="P:response to stress"/>
    <property type="evidence" value="ECO:0007669"/>
    <property type="project" value="UniProtKB-ARBA"/>
</dbReference>
<feature type="site" description="Electron transfer via tryptophanyl radical" evidence="6">
    <location>
        <position position="356"/>
    </location>
</feature>
<dbReference type="Pfam" id="PF03441">
    <property type="entry name" value="FAD_binding_7"/>
    <property type="match status" value="1"/>
</dbReference>
<dbReference type="SUPFAM" id="SSF48173">
    <property type="entry name" value="Cryptochrome/photolyase FAD-binding domain"/>
    <property type="match status" value="1"/>
</dbReference>
<evidence type="ECO:0000256" key="1">
    <source>
        <dbReference type="ARBA" id="ARBA00001932"/>
    </source>
</evidence>
<dbReference type="Proteomes" id="UP000035268">
    <property type="component" value="Chromosome"/>
</dbReference>
<dbReference type="InterPro" id="IPR014729">
    <property type="entry name" value="Rossmann-like_a/b/a_fold"/>
</dbReference>
<feature type="site" description="Electron transfer via tryptophanyl radical" evidence="6">
    <location>
        <position position="379"/>
    </location>
</feature>
<dbReference type="PRINTS" id="PR00147">
    <property type="entry name" value="DNAPHOTLYASE"/>
</dbReference>
<evidence type="ECO:0000256" key="6">
    <source>
        <dbReference type="PIRSR" id="PIRSR602081-2"/>
    </source>
</evidence>
<evidence type="ECO:0000256" key="7">
    <source>
        <dbReference type="RuleBase" id="RU004182"/>
    </source>
</evidence>
<dbReference type="Gene3D" id="1.10.579.10">
    <property type="entry name" value="DNA Cyclobutane Dipyrimidine Photolyase, subunit A, domain 3"/>
    <property type="match status" value="1"/>
</dbReference>
<feature type="binding site" evidence="5">
    <location>
        <begin position="369"/>
        <end position="371"/>
    </location>
    <ligand>
        <name>FAD</name>
        <dbReference type="ChEBI" id="CHEBI:57692"/>
    </ligand>
</feature>
<dbReference type="PANTHER" id="PTHR11455">
    <property type="entry name" value="CRYPTOCHROME"/>
    <property type="match status" value="1"/>
</dbReference>
<evidence type="ECO:0000313" key="11">
    <source>
        <dbReference type="Proteomes" id="UP000035268"/>
    </source>
</evidence>
<comment type="similarity">
    <text evidence="7">Belongs to the DNA photolyase family.</text>
</comment>
<dbReference type="SUPFAM" id="SSF52425">
    <property type="entry name" value="Cryptochrome/photolyase, N-terminal domain"/>
    <property type="match status" value="1"/>
</dbReference>
<dbReference type="GO" id="GO:0071949">
    <property type="term" value="F:FAD binding"/>
    <property type="evidence" value="ECO:0007669"/>
    <property type="project" value="TreeGrafter"/>
</dbReference>
<dbReference type="InterPro" id="IPR002081">
    <property type="entry name" value="Cryptochrome/DNA_photolyase_1"/>
</dbReference>
<proteinExistence type="inferred from homology"/>
<dbReference type="PATRIC" id="fig|1609981.3.peg.253"/>
<dbReference type="KEGG" id="vbl:L21SP4_00241"/>
<dbReference type="AlphaFoldDB" id="A0A0G3EH97"/>
<keyword evidence="2 5" id="KW-0285">Flavoprotein</keyword>
<dbReference type="GO" id="GO:0003904">
    <property type="term" value="F:deoxyribodipyrimidine photo-lyase activity"/>
    <property type="evidence" value="ECO:0007669"/>
    <property type="project" value="UniProtKB-EC"/>
</dbReference>
<feature type="binding site" evidence="5">
    <location>
        <position position="269"/>
    </location>
    <ligand>
        <name>FAD</name>
        <dbReference type="ChEBI" id="CHEBI:57692"/>
    </ligand>
</feature>
<evidence type="ECO:0000313" key="10">
    <source>
        <dbReference type="EMBL" id="AKJ63524.1"/>
    </source>
</evidence>
<evidence type="ECO:0000256" key="5">
    <source>
        <dbReference type="PIRSR" id="PIRSR602081-1"/>
    </source>
</evidence>
<dbReference type="InterPro" id="IPR006050">
    <property type="entry name" value="DNA_photolyase_N"/>
</dbReference>
<dbReference type="InterPro" id="IPR036134">
    <property type="entry name" value="Crypto/Photolyase_FAD-like_sf"/>
</dbReference>
<name>A0A0G3EH97_9BACT</name>
<protein>
    <submittedName>
        <fullName evidence="10">Deoxyribodipyrimidine photo-lyase</fullName>
        <ecNumber evidence="10">4.1.99.3</ecNumber>
    </submittedName>
</protein>
<keyword evidence="4 7" id="KW-0157">Chromophore</keyword>
<dbReference type="InterPro" id="IPR018394">
    <property type="entry name" value="DNA_photolyase_1_CS_C"/>
</dbReference>
<dbReference type="Gene3D" id="3.40.50.620">
    <property type="entry name" value="HUPs"/>
    <property type="match status" value="1"/>
</dbReference>
<dbReference type="EC" id="4.1.99.3" evidence="10"/>
<dbReference type="PROSITE" id="PS51645">
    <property type="entry name" value="PHR_CRY_ALPHA_BETA"/>
    <property type="match status" value="1"/>
</dbReference>
<dbReference type="PROSITE" id="PS00394">
    <property type="entry name" value="DNA_PHOTOLYASES_1_1"/>
    <property type="match status" value="1"/>
</dbReference>
<evidence type="ECO:0000256" key="3">
    <source>
        <dbReference type="ARBA" id="ARBA00022827"/>
    </source>
</evidence>
<accession>A0A0G3EH97</accession>
<feature type="region of interest" description="Disordered" evidence="8">
    <location>
        <begin position="171"/>
        <end position="198"/>
    </location>
</feature>